<dbReference type="InterPro" id="IPR028348">
    <property type="entry name" value="FAD-binding_protein"/>
</dbReference>
<name>A0A3R9QGV2_9CREN</name>
<dbReference type="AlphaFoldDB" id="A0A3R9QGV2"/>
<dbReference type="Pfam" id="PF21688">
    <property type="entry name" value="FAD-depend_C"/>
    <property type="match status" value="1"/>
</dbReference>
<organism evidence="2 4">
    <name type="scientific">Candidatus Methanodesulfokora washburnensis</name>
    <dbReference type="NCBI Taxonomy" id="2478471"/>
    <lineage>
        <taxon>Archaea</taxon>
        <taxon>Thermoproteota</taxon>
        <taxon>Candidatus Korarchaeia</taxon>
        <taxon>Candidatus Korarchaeia incertae sedis</taxon>
        <taxon>Candidatus Methanodesulfokora</taxon>
    </lineage>
</organism>
<dbReference type="Proteomes" id="UP000316217">
    <property type="component" value="Unassembled WGS sequence"/>
</dbReference>
<feature type="domain" description="FAD-dependent protein C-terminal" evidence="1">
    <location>
        <begin position="262"/>
        <end position="409"/>
    </location>
</feature>
<dbReference type="Pfam" id="PF13450">
    <property type="entry name" value="NAD_binding_8"/>
    <property type="match status" value="1"/>
</dbReference>
<evidence type="ECO:0000313" key="5">
    <source>
        <dbReference type="Proteomes" id="UP000316217"/>
    </source>
</evidence>
<evidence type="ECO:0000313" key="2">
    <source>
        <dbReference type="EMBL" id="RSN76211.1"/>
    </source>
</evidence>
<dbReference type="InterPro" id="IPR036188">
    <property type="entry name" value="FAD/NAD-bd_sf"/>
</dbReference>
<dbReference type="OrthoDB" id="4240at2157"/>
<accession>A0A3R9QGV2</accession>
<proteinExistence type="predicted"/>
<protein>
    <submittedName>
        <fullName evidence="2">NAD(P)/FAD-dependent oxidoreductase</fullName>
    </submittedName>
</protein>
<dbReference type="PANTHER" id="PTHR43106">
    <property type="entry name" value="DEHYDROGENASE-RELATED"/>
    <property type="match status" value="1"/>
</dbReference>
<dbReference type="SUPFAM" id="SSF51905">
    <property type="entry name" value="FAD/NAD(P)-binding domain"/>
    <property type="match status" value="1"/>
</dbReference>
<evidence type="ECO:0000313" key="3">
    <source>
        <dbReference type="EMBL" id="RZN62438.1"/>
    </source>
</evidence>
<evidence type="ECO:0000259" key="1">
    <source>
        <dbReference type="Pfam" id="PF21688"/>
    </source>
</evidence>
<evidence type="ECO:0000313" key="4">
    <source>
        <dbReference type="Proteomes" id="UP000277582"/>
    </source>
</evidence>
<dbReference type="EMBL" id="RCOS01000062">
    <property type="protein sequence ID" value="RSN76211.1"/>
    <property type="molecule type" value="Genomic_DNA"/>
</dbReference>
<dbReference type="PIRSF" id="PIRSF038984">
    <property type="entry name" value="FAD_binding_protein"/>
    <property type="match status" value="1"/>
</dbReference>
<dbReference type="PANTHER" id="PTHR43106:SF1">
    <property type="entry name" value="DEHYDROGENASE-RELATED"/>
    <property type="match status" value="1"/>
</dbReference>
<reference evidence="3 5" key="2">
    <citation type="journal article" date="2019" name="Nat. Microbiol.">
        <title>Wide diversity of methane and short-chain alkane metabolisms in uncultured archaea.</title>
        <authorList>
            <person name="Borrel G."/>
            <person name="Adam P.S."/>
            <person name="McKay L.J."/>
            <person name="Chen L.X."/>
            <person name="Sierra-Garcia I.N."/>
            <person name="Sieber C.M."/>
            <person name="Letourneur Q."/>
            <person name="Ghozlane A."/>
            <person name="Andersen G.L."/>
            <person name="Li W.J."/>
            <person name="Hallam S.J."/>
            <person name="Muyzer G."/>
            <person name="de Oliveira V.M."/>
            <person name="Inskeep W.P."/>
            <person name="Banfield J.F."/>
            <person name="Gribaldo S."/>
        </authorList>
    </citation>
    <scope>NUCLEOTIDE SEQUENCE [LARGE SCALE GENOMIC DNA]</scope>
    <source>
        <strain evidence="3">NM4</strain>
    </source>
</reference>
<gene>
    <name evidence="2" type="ORF">D6D85_04465</name>
    <name evidence="3" type="ORF">EF810_02845</name>
</gene>
<dbReference type="Proteomes" id="UP000277582">
    <property type="component" value="Unassembled WGS sequence"/>
</dbReference>
<dbReference type="Gene3D" id="3.50.50.60">
    <property type="entry name" value="FAD/NAD(P)-binding domain"/>
    <property type="match status" value="2"/>
</dbReference>
<sequence length="463" mass="51186">MQDEWDVIIIGAGPTGLFAAYEIKKIVPNADVLIIEMGNDLESRKCPRKERGACIMCNPCSIVSGFGGAGAFSDGKLNLSREVGGDLAEVVGSSIDELIDYVDKVYLSFGAPAKMYGEDRNAVEDLKRRAYKVGMQLIPFRIRHMGTDGGYIVLGNFRKFLMDRGVEILFNKKVSRIAVENGQVRGVHLSDGQFLKAKFVVAAPGRIGSMWLVEEAKRLGIKVDEGRVDLGVRVEVLSEVMKEFTDVLYEPKLIYYSRTFDDRVRVFCVNPNGEVVTESYFGIVTVNGMAKEEEKTENTNFAVLVSTKFTYPYKDTISYALDIAKLANNIAGNQPIIQRLGDLLRGRRSTYERIARSIVKPTLKEAVPGDLSFVLPYRYLKDIVEMLEKMNEIIPGVYSDQTLLYGVEVKLHTAKLDLKEDLETKNVKGLYAGGDAAGVSRGLVQASASGVVIGRSISNKIKS</sequence>
<dbReference type="InterPro" id="IPR049516">
    <property type="entry name" value="FAD-depend_C"/>
</dbReference>
<comment type="caution">
    <text evidence="2">The sequence shown here is derived from an EMBL/GenBank/DDBJ whole genome shotgun (WGS) entry which is preliminary data.</text>
</comment>
<keyword evidence="4" id="KW-1185">Reference proteome</keyword>
<dbReference type="EMBL" id="RXII01000047">
    <property type="protein sequence ID" value="RZN62438.1"/>
    <property type="molecule type" value="Genomic_DNA"/>
</dbReference>
<reference evidence="2 4" key="1">
    <citation type="submission" date="2018-10" db="EMBL/GenBank/DDBJ databases">
        <title>Co-occurring genomic capacity for anaerobic methane metabolism and dissimilatory sulfite reduction discovered in the Korarchaeota.</title>
        <authorList>
            <person name="Mckay L.J."/>
            <person name="Dlakic M."/>
            <person name="Fields M.W."/>
            <person name="Delmont T.O."/>
            <person name="Eren A.M."/>
            <person name="Jay Z.J."/>
            <person name="Klingelsmith K.B."/>
            <person name="Rusch D.B."/>
            <person name="Inskeep W.P."/>
        </authorList>
    </citation>
    <scope>NUCLEOTIDE SEQUENCE [LARGE SCALE GENOMIC DNA]</scope>
    <source>
        <strain evidence="2 4">MDKW</strain>
    </source>
</reference>